<dbReference type="Proteomes" id="UP000002207">
    <property type="component" value="Chromosome"/>
</dbReference>
<sequence>MRYLYAVYVLSILALIWTVISIARHIRDHNSQAHKDAPESIPETASKSSLE</sequence>
<evidence type="ECO:0000313" key="4">
    <source>
        <dbReference type="Proteomes" id="UP000002207"/>
    </source>
</evidence>
<evidence type="ECO:0000256" key="2">
    <source>
        <dbReference type="SAM" id="Phobius"/>
    </source>
</evidence>
<dbReference type="EMBL" id="CP001472">
    <property type="protein sequence ID" value="ACO33360.1"/>
    <property type="molecule type" value="Genomic_DNA"/>
</dbReference>
<evidence type="ECO:0000313" key="3">
    <source>
        <dbReference type="EMBL" id="ACO33360.1"/>
    </source>
</evidence>
<name>C1F8L1_ACIC5</name>
<dbReference type="STRING" id="240015.ACP_0138"/>
<reference evidence="3 4" key="1">
    <citation type="journal article" date="2009" name="Appl. Environ. Microbiol.">
        <title>Three genomes from the phylum Acidobacteria provide insight into the lifestyles of these microorganisms in soils.</title>
        <authorList>
            <person name="Ward N.L."/>
            <person name="Challacombe J.F."/>
            <person name="Janssen P.H."/>
            <person name="Henrissat B."/>
            <person name="Coutinho P.M."/>
            <person name="Wu M."/>
            <person name="Xie G."/>
            <person name="Haft D.H."/>
            <person name="Sait M."/>
            <person name="Badger J."/>
            <person name="Barabote R.D."/>
            <person name="Bradley B."/>
            <person name="Brettin T.S."/>
            <person name="Brinkac L.M."/>
            <person name="Bruce D."/>
            <person name="Creasy T."/>
            <person name="Daugherty S.C."/>
            <person name="Davidsen T.M."/>
            <person name="DeBoy R.T."/>
            <person name="Detter J.C."/>
            <person name="Dodson R.J."/>
            <person name="Durkin A.S."/>
            <person name="Ganapathy A."/>
            <person name="Gwinn-Giglio M."/>
            <person name="Han C.S."/>
            <person name="Khouri H."/>
            <person name="Kiss H."/>
            <person name="Kothari S.P."/>
            <person name="Madupu R."/>
            <person name="Nelson K.E."/>
            <person name="Nelson W.C."/>
            <person name="Paulsen I."/>
            <person name="Penn K."/>
            <person name="Ren Q."/>
            <person name="Rosovitz M.J."/>
            <person name="Selengut J.D."/>
            <person name="Shrivastava S."/>
            <person name="Sullivan S.A."/>
            <person name="Tapia R."/>
            <person name="Thompson L.S."/>
            <person name="Watkins K.L."/>
            <person name="Yang Q."/>
            <person name="Yu C."/>
            <person name="Zafar N."/>
            <person name="Zhou L."/>
            <person name="Kuske C.R."/>
        </authorList>
    </citation>
    <scope>NUCLEOTIDE SEQUENCE [LARGE SCALE GENOMIC DNA]</scope>
    <source>
        <strain evidence="4">ATCC 51196 / DSM 11244 / BCRC 80197 / JCM 7670 / NBRC 15755 / NCIMB 13165 / 161</strain>
    </source>
</reference>
<gene>
    <name evidence="3" type="ordered locus">ACP_0138</name>
</gene>
<keyword evidence="2" id="KW-0472">Membrane</keyword>
<keyword evidence="4" id="KW-1185">Reference proteome</keyword>
<dbReference type="AlphaFoldDB" id="C1F8L1"/>
<accession>C1F8L1</accession>
<dbReference type="RefSeq" id="WP_012680543.1">
    <property type="nucleotide sequence ID" value="NC_012483.1"/>
</dbReference>
<organism evidence="3 4">
    <name type="scientific">Acidobacterium capsulatum (strain ATCC 51196 / DSM 11244 / BCRC 80197 / JCM 7670 / NBRC 15755 / NCIMB 13165 / 161)</name>
    <dbReference type="NCBI Taxonomy" id="240015"/>
    <lineage>
        <taxon>Bacteria</taxon>
        <taxon>Pseudomonadati</taxon>
        <taxon>Acidobacteriota</taxon>
        <taxon>Terriglobia</taxon>
        <taxon>Terriglobales</taxon>
        <taxon>Acidobacteriaceae</taxon>
        <taxon>Acidobacterium</taxon>
    </lineage>
</organism>
<evidence type="ECO:0000256" key="1">
    <source>
        <dbReference type="SAM" id="MobiDB-lite"/>
    </source>
</evidence>
<keyword evidence="2" id="KW-0812">Transmembrane</keyword>
<proteinExistence type="predicted"/>
<dbReference type="KEGG" id="aca:ACP_0138"/>
<protein>
    <submittedName>
        <fullName evidence="3">Uncharacterized protein</fullName>
    </submittedName>
</protein>
<feature type="region of interest" description="Disordered" evidence="1">
    <location>
        <begin position="30"/>
        <end position="51"/>
    </location>
</feature>
<dbReference type="HOGENOM" id="CLU_3094464_0_0_0"/>
<feature type="transmembrane region" description="Helical" evidence="2">
    <location>
        <begin position="6"/>
        <end position="26"/>
    </location>
</feature>
<dbReference type="InParanoid" id="C1F8L1"/>
<keyword evidence="2" id="KW-1133">Transmembrane helix</keyword>